<protein>
    <submittedName>
        <fullName evidence="1">Asparaginase</fullName>
    </submittedName>
</protein>
<evidence type="ECO:0000313" key="1">
    <source>
        <dbReference type="EMBL" id="KUL40124.1"/>
    </source>
</evidence>
<accession>A0A0X3V669</accession>
<dbReference type="PANTHER" id="PTHR42110:SF1">
    <property type="entry name" value="L-ASPARAGINASE, PUTATIVE (AFU_ORTHOLOGUE AFUA_3G11890)-RELATED"/>
    <property type="match status" value="1"/>
</dbReference>
<comment type="caution">
    <text evidence="1">The sequence shown here is derived from an EMBL/GenBank/DDBJ whole genome shotgun (WGS) entry which is preliminary data.</text>
</comment>
<name>A0A0X3V669_9ACTN</name>
<dbReference type="InterPro" id="IPR010349">
    <property type="entry name" value="Asparaginase_II"/>
</dbReference>
<dbReference type="AlphaFoldDB" id="A0A0X3V669"/>
<proteinExistence type="predicted"/>
<dbReference type="OrthoDB" id="9780674at2"/>
<dbReference type="EMBL" id="LLZH01000035">
    <property type="protein sequence ID" value="KUL40124.1"/>
    <property type="molecule type" value="Genomic_DNA"/>
</dbReference>
<dbReference type="Pfam" id="PF06089">
    <property type="entry name" value="Asparaginase_II"/>
    <property type="match status" value="1"/>
</dbReference>
<sequence length="303" mass="31146">MTVVAEVVRSGFVESVHHGVVAFTDRPGVGETGVPFFPRSSNKPLQTVGMLRHGLVPREETDLAMISASHDGEPFHVERVRGILGAAGLGLEALGCPAQLPFGEAPRNAWLRNGGSAEPILMNCSGKHAGMLATCVINGWPLASYLDPRHPLQVALAEAVSELAGEPIAAAGVDGCGAPVLAISPVALARSFQRLVEAAPGTQERRVADAMRAHPELVAGTDSPDTVLMGKVPGLLMKSGADGVVAAAVPGAGGIAIKISDGAARARVPVLLEALRRLGVEAPPLDEPVLGGGLRVGEVRAAW</sequence>
<dbReference type="Proteomes" id="UP000053244">
    <property type="component" value="Unassembled WGS sequence"/>
</dbReference>
<gene>
    <name evidence="1" type="ORF">ADL15_07850</name>
</gene>
<dbReference type="RefSeq" id="WP_067686298.1">
    <property type="nucleotide sequence ID" value="NZ_LLZH01000035.1"/>
</dbReference>
<organism evidence="1 2">
    <name type="scientific">Actinoplanes awajinensis subsp. mycoplanecinus</name>
    <dbReference type="NCBI Taxonomy" id="135947"/>
    <lineage>
        <taxon>Bacteria</taxon>
        <taxon>Bacillati</taxon>
        <taxon>Actinomycetota</taxon>
        <taxon>Actinomycetes</taxon>
        <taxon>Micromonosporales</taxon>
        <taxon>Micromonosporaceae</taxon>
        <taxon>Actinoplanes</taxon>
    </lineage>
</organism>
<evidence type="ECO:0000313" key="2">
    <source>
        <dbReference type="Proteomes" id="UP000053244"/>
    </source>
</evidence>
<dbReference type="PANTHER" id="PTHR42110">
    <property type="entry name" value="L-ASPARAGINASE, PUTATIVE (AFU_ORTHOLOGUE AFUA_3G11890)-RELATED"/>
    <property type="match status" value="1"/>
</dbReference>
<keyword evidence="2" id="KW-1185">Reference proteome</keyword>
<reference evidence="1 2" key="1">
    <citation type="submission" date="2015-10" db="EMBL/GenBank/DDBJ databases">
        <authorList>
            <person name="Gilbert D.G."/>
        </authorList>
    </citation>
    <scope>NUCLEOTIDE SEQUENCE [LARGE SCALE GENOMIC DNA]</scope>
    <source>
        <strain evidence="1 2">NRRL B-16712</strain>
    </source>
</reference>